<evidence type="ECO:0000313" key="6">
    <source>
        <dbReference type="EMBL" id="SDC58924.1"/>
    </source>
</evidence>
<dbReference type="Proteomes" id="UP000198528">
    <property type="component" value="Unassembled WGS sequence"/>
</dbReference>
<dbReference type="STRING" id="604330.SAMN04489857_0062"/>
<dbReference type="AlphaFoldDB" id="A0A1G6MUL8"/>
<dbReference type="SUPFAM" id="SSF81340">
    <property type="entry name" value="Clc chloride channel"/>
    <property type="match status" value="1"/>
</dbReference>
<dbReference type="InterPro" id="IPR001807">
    <property type="entry name" value="ClC"/>
</dbReference>
<name>A0A1G6MUL8_9ACTN</name>
<feature type="transmembrane region" description="Helical" evidence="5">
    <location>
        <begin position="400"/>
        <end position="419"/>
    </location>
</feature>
<gene>
    <name evidence="6" type="ORF">SAMN04487824_12516</name>
</gene>
<evidence type="ECO:0000256" key="2">
    <source>
        <dbReference type="ARBA" id="ARBA00022692"/>
    </source>
</evidence>
<keyword evidence="7" id="KW-1185">Reference proteome</keyword>
<feature type="transmembrane region" description="Helical" evidence="5">
    <location>
        <begin position="345"/>
        <end position="364"/>
    </location>
</feature>
<organism evidence="6 7">
    <name type="scientific">Parafannyhessea umbonata</name>
    <dbReference type="NCBI Taxonomy" id="604330"/>
    <lineage>
        <taxon>Bacteria</taxon>
        <taxon>Bacillati</taxon>
        <taxon>Actinomycetota</taxon>
        <taxon>Coriobacteriia</taxon>
        <taxon>Coriobacteriales</taxon>
        <taxon>Atopobiaceae</taxon>
        <taxon>Parafannyhessea</taxon>
    </lineage>
</organism>
<sequence length="429" mass="43029">MKSPKAPEGKRVIDAAPEQPSGARLARVVVVLLAIAAGLGVALGFFTTGTLWCADHLQELLWAKAEVTLGWWAPLALCTAGGLCVGVATMRLGCTLDTLGQVVARCRAQGGYALPASVPKVLLLFLLPIAFGGAIGPEAGVSGLVVALASRAVHAMRRSGVAAVRGADHPLAAALSVIAPGNSTPDARYARVPGAVLWGAGGAGFVVGARLFSLAFGPAGSLPRFDAIDYGTLDAATVGVSLAGVAVGCVLALFSAKSDALLARVTTRPTDASPRRAVAQAVLCGIALGTVACALPNVLFSGQVATRELAEGWREAGAGVLAATALTKLVLSNACVRTGWVGGQFFPLIFCGVSAGFALAAVAGVDLRLPVALTCAALVSGATGKWLLTTLVLALCFPPASLPAVAASAFVAARVAAAAHAHAGRRQRA</sequence>
<dbReference type="RefSeq" id="WP_090847506.1">
    <property type="nucleotide sequence ID" value="NZ_FMZL01000025.1"/>
</dbReference>
<dbReference type="EMBL" id="FMZL01000025">
    <property type="protein sequence ID" value="SDC58924.1"/>
    <property type="molecule type" value="Genomic_DNA"/>
</dbReference>
<proteinExistence type="predicted"/>
<feature type="transmembrane region" description="Helical" evidence="5">
    <location>
        <begin position="121"/>
        <end position="149"/>
    </location>
</feature>
<evidence type="ECO:0000256" key="5">
    <source>
        <dbReference type="SAM" id="Phobius"/>
    </source>
</evidence>
<keyword evidence="3 5" id="KW-1133">Transmembrane helix</keyword>
<feature type="transmembrane region" description="Helical" evidence="5">
    <location>
        <begin position="277"/>
        <end position="299"/>
    </location>
</feature>
<dbReference type="InterPro" id="IPR050368">
    <property type="entry name" value="ClC-type_chloride_channel"/>
</dbReference>
<dbReference type="PANTHER" id="PTHR43427:SF12">
    <property type="entry name" value="CHLORIDE TRANSPORTER"/>
    <property type="match status" value="1"/>
</dbReference>
<dbReference type="GO" id="GO:0016020">
    <property type="term" value="C:membrane"/>
    <property type="evidence" value="ECO:0007669"/>
    <property type="project" value="UniProtKB-SubCell"/>
</dbReference>
<dbReference type="Gene3D" id="1.10.3080.10">
    <property type="entry name" value="Clc chloride channel"/>
    <property type="match status" value="1"/>
</dbReference>
<protein>
    <submittedName>
        <fullName evidence="6">H+/Cl-antiporter ClcA</fullName>
    </submittedName>
</protein>
<feature type="transmembrane region" description="Helical" evidence="5">
    <location>
        <begin position="195"/>
        <end position="216"/>
    </location>
</feature>
<evidence type="ECO:0000313" key="7">
    <source>
        <dbReference type="Proteomes" id="UP000198528"/>
    </source>
</evidence>
<keyword evidence="2 5" id="KW-0812">Transmembrane</keyword>
<accession>A0A1G6MUL8</accession>
<dbReference type="Pfam" id="PF00654">
    <property type="entry name" value="Voltage_CLC"/>
    <property type="match status" value="1"/>
</dbReference>
<feature type="transmembrane region" description="Helical" evidence="5">
    <location>
        <begin position="28"/>
        <end position="52"/>
    </location>
</feature>
<evidence type="ECO:0000256" key="4">
    <source>
        <dbReference type="ARBA" id="ARBA00023136"/>
    </source>
</evidence>
<feature type="transmembrane region" description="Helical" evidence="5">
    <location>
        <begin position="236"/>
        <end position="256"/>
    </location>
</feature>
<evidence type="ECO:0000256" key="3">
    <source>
        <dbReference type="ARBA" id="ARBA00022989"/>
    </source>
</evidence>
<dbReference type="InterPro" id="IPR014743">
    <property type="entry name" value="Cl-channel_core"/>
</dbReference>
<dbReference type="GO" id="GO:0015108">
    <property type="term" value="F:chloride transmembrane transporter activity"/>
    <property type="evidence" value="ECO:0007669"/>
    <property type="project" value="InterPro"/>
</dbReference>
<dbReference type="PANTHER" id="PTHR43427">
    <property type="entry name" value="CHLORIDE CHANNEL PROTEIN CLC-E"/>
    <property type="match status" value="1"/>
</dbReference>
<reference evidence="7" key="1">
    <citation type="submission" date="2016-10" db="EMBL/GenBank/DDBJ databases">
        <authorList>
            <person name="Varghese N."/>
            <person name="Submissions S."/>
        </authorList>
    </citation>
    <scope>NUCLEOTIDE SEQUENCE [LARGE SCALE GENOMIC DNA]</scope>
    <source>
        <strain evidence="7">DSM 22619</strain>
    </source>
</reference>
<keyword evidence="4 5" id="KW-0472">Membrane</keyword>
<evidence type="ECO:0000256" key="1">
    <source>
        <dbReference type="ARBA" id="ARBA00004141"/>
    </source>
</evidence>
<comment type="subcellular location">
    <subcellularLocation>
        <location evidence="1">Membrane</location>
        <topology evidence="1">Multi-pass membrane protein</topology>
    </subcellularLocation>
</comment>